<protein>
    <recommendedName>
        <fullName evidence="3">Transposase</fullName>
    </recommendedName>
</protein>
<reference evidence="1" key="1">
    <citation type="submission" date="2024-03" db="EMBL/GenBank/DDBJ databases">
        <authorList>
            <consortium name="ELIXIR-Norway"/>
            <consortium name="Elixir Norway"/>
        </authorList>
    </citation>
    <scope>NUCLEOTIDE SEQUENCE</scope>
</reference>
<proteinExistence type="predicted"/>
<sequence>MKFSVVVPHAESAAESVAELRTSVVDYHTWSSPVIPEKMKRFLLTIPENKKWVEVQEKRQKAEHNVKDVSRLVRHEMFPELHPETVELGSAASSGSAPKEIVIEARQRQLHRTLMKELLKSFTTTGKQTITLYRTRTWEQKSKAIFFYFHKSLGNMDQELTCSFFSINVMTFQNWIKQKRYFGKWVHYVEAFKVSDILPDVPTTYRKDYEDVDASSQVQIDSKFCNSTPGH</sequence>
<accession>A0ABP1AQE6</accession>
<name>A0ABP1AQE6_9BRYO</name>
<evidence type="ECO:0008006" key="3">
    <source>
        <dbReference type="Google" id="ProtNLM"/>
    </source>
</evidence>
<organism evidence="1 2">
    <name type="scientific">Sphagnum jensenii</name>
    <dbReference type="NCBI Taxonomy" id="128206"/>
    <lineage>
        <taxon>Eukaryota</taxon>
        <taxon>Viridiplantae</taxon>
        <taxon>Streptophyta</taxon>
        <taxon>Embryophyta</taxon>
        <taxon>Bryophyta</taxon>
        <taxon>Sphagnophytina</taxon>
        <taxon>Sphagnopsida</taxon>
        <taxon>Sphagnales</taxon>
        <taxon>Sphagnaceae</taxon>
        <taxon>Sphagnum</taxon>
    </lineage>
</organism>
<gene>
    <name evidence="1" type="ORF">CSSPJE1EN2_LOCUS7797</name>
</gene>
<evidence type="ECO:0000313" key="1">
    <source>
        <dbReference type="EMBL" id="CAK9864802.1"/>
    </source>
</evidence>
<keyword evidence="2" id="KW-1185">Reference proteome</keyword>
<evidence type="ECO:0000313" key="2">
    <source>
        <dbReference type="Proteomes" id="UP001497522"/>
    </source>
</evidence>
<dbReference type="EMBL" id="OZ023715">
    <property type="protein sequence ID" value="CAK9864802.1"/>
    <property type="molecule type" value="Genomic_DNA"/>
</dbReference>
<dbReference type="Proteomes" id="UP001497522">
    <property type="component" value="Chromosome 14"/>
</dbReference>